<evidence type="ECO:0000259" key="2">
    <source>
        <dbReference type="Pfam" id="PF03795"/>
    </source>
</evidence>
<dbReference type="PANTHER" id="PTHR35174:SF3">
    <property type="entry name" value="BLL7171 PROTEIN"/>
    <property type="match status" value="1"/>
</dbReference>
<dbReference type="InterPro" id="IPR005545">
    <property type="entry name" value="YCII"/>
</dbReference>
<protein>
    <submittedName>
        <fullName evidence="3">Dehydrogenase</fullName>
    </submittedName>
</protein>
<dbReference type="Proteomes" id="UP000033632">
    <property type="component" value="Unassembled WGS sequence"/>
</dbReference>
<dbReference type="SUPFAM" id="SSF54909">
    <property type="entry name" value="Dimeric alpha+beta barrel"/>
    <property type="match status" value="1"/>
</dbReference>
<dbReference type="RefSeq" id="WP_046108655.1">
    <property type="nucleotide sequence ID" value="NZ_JZEX01000108.1"/>
</dbReference>
<dbReference type="PANTHER" id="PTHR35174">
    <property type="entry name" value="BLL7171 PROTEIN-RELATED"/>
    <property type="match status" value="1"/>
</dbReference>
<dbReference type="Pfam" id="PF03795">
    <property type="entry name" value="YCII"/>
    <property type="match status" value="1"/>
</dbReference>
<keyword evidence="4" id="KW-1185">Reference proteome</keyword>
<dbReference type="STRING" id="443610.VE25_10935"/>
<dbReference type="Gene3D" id="3.30.70.1060">
    <property type="entry name" value="Dimeric alpha+beta barrel"/>
    <property type="match status" value="1"/>
</dbReference>
<sequence length="120" mass="13597">MKYMFLIYLDEAKFAPMSQDERDGFVNAMLDYDEELRASGNYLISEALKFPSEAITVRTWDGSLSTTDGPFAETKEHLSGFHIVEARDLNEAVALAARMPLSRVGSIEVRPIDHLERIEK</sequence>
<dbReference type="EMBL" id="JZEX01000108">
    <property type="protein sequence ID" value="KKB11688.1"/>
    <property type="molecule type" value="Genomic_DNA"/>
</dbReference>
<gene>
    <name evidence="3" type="ORF">VE25_10935</name>
</gene>
<comment type="caution">
    <text evidence="3">The sequence shown here is derived from an EMBL/GenBank/DDBJ whole genome shotgun (WGS) entry which is preliminary data.</text>
</comment>
<name>A0A0F5FS85_9HYPH</name>
<comment type="similarity">
    <text evidence="1">Belongs to the YciI family.</text>
</comment>
<reference evidence="3 4" key="1">
    <citation type="submission" date="2015-03" db="EMBL/GenBank/DDBJ databases">
        <authorList>
            <person name="Hassan Y.I."/>
            <person name="Lepp D."/>
            <person name="Li X.-Z."/>
            <person name="Zhou T."/>
        </authorList>
    </citation>
    <scope>NUCLEOTIDE SEQUENCE [LARGE SCALE GENOMIC DNA]</scope>
    <source>
        <strain evidence="3 4">BD-c194</strain>
    </source>
</reference>
<evidence type="ECO:0000256" key="1">
    <source>
        <dbReference type="ARBA" id="ARBA00007689"/>
    </source>
</evidence>
<dbReference type="InterPro" id="IPR011008">
    <property type="entry name" value="Dimeric_a/b-barrel"/>
</dbReference>
<evidence type="ECO:0000313" key="4">
    <source>
        <dbReference type="Proteomes" id="UP000033632"/>
    </source>
</evidence>
<proteinExistence type="inferred from homology"/>
<dbReference type="AlphaFoldDB" id="A0A0F5FS85"/>
<feature type="domain" description="YCII-related" evidence="2">
    <location>
        <begin position="1"/>
        <end position="112"/>
    </location>
</feature>
<accession>A0A0F5FS85</accession>
<organism evidence="3 4">
    <name type="scientific">Devosia geojensis</name>
    <dbReference type="NCBI Taxonomy" id="443610"/>
    <lineage>
        <taxon>Bacteria</taxon>
        <taxon>Pseudomonadati</taxon>
        <taxon>Pseudomonadota</taxon>
        <taxon>Alphaproteobacteria</taxon>
        <taxon>Hyphomicrobiales</taxon>
        <taxon>Devosiaceae</taxon>
        <taxon>Devosia</taxon>
    </lineage>
</organism>
<evidence type="ECO:0000313" key="3">
    <source>
        <dbReference type="EMBL" id="KKB11688.1"/>
    </source>
</evidence>
<dbReference type="OrthoDB" id="9807535at2"/>
<dbReference type="PATRIC" id="fig|443610.3.peg.390"/>